<feature type="transmembrane region" description="Helical" evidence="7">
    <location>
        <begin position="641"/>
        <end position="657"/>
    </location>
</feature>
<comment type="subcellular location">
    <subcellularLocation>
        <location evidence="1">Cell membrane</location>
        <topology evidence="1">Multi-pass membrane protein</topology>
    </subcellularLocation>
</comment>
<evidence type="ECO:0000256" key="4">
    <source>
        <dbReference type="ARBA" id="ARBA00022989"/>
    </source>
</evidence>
<dbReference type="EMBL" id="BNJQ01000007">
    <property type="protein sequence ID" value="GHP04417.1"/>
    <property type="molecule type" value="Genomic_DNA"/>
</dbReference>
<keyword evidence="5 7" id="KW-0472">Membrane</keyword>
<feature type="transmembrane region" description="Helical" evidence="7">
    <location>
        <begin position="593"/>
        <end position="612"/>
    </location>
</feature>
<evidence type="ECO:0000259" key="8">
    <source>
        <dbReference type="Pfam" id="PF13515"/>
    </source>
</evidence>
<dbReference type="Proteomes" id="UP000660262">
    <property type="component" value="Unassembled WGS sequence"/>
</dbReference>
<feature type="transmembrane region" description="Helical" evidence="7">
    <location>
        <begin position="566"/>
        <end position="587"/>
    </location>
</feature>
<feature type="compositionally biased region" description="Acidic residues" evidence="6">
    <location>
        <begin position="789"/>
        <end position="801"/>
    </location>
</feature>
<reference evidence="9" key="1">
    <citation type="submission" date="2020-10" db="EMBL/GenBank/DDBJ databases">
        <title>Unveiling of a novel bifunctional photoreceptor, Dualchrome1, isolated from a cosmopolitan green alga.</title>
        <authorList>
            <person name="Suzuki S."/>
            <person name="Kawachi M."/>
        </authorList>
    </citation>
    <scope>NUCLEOTIDE SEQUENCE</scope>
    <source>
        <strain evidence="9">NIES 2893</strain>
    </source>
</reference>
<dbReference type="OrthoDB" id="68611at2759"/>
<sequence>MASSAAAQSYASSSTSSALRASLLCALLALLESVVINAIFGSQGLSGMLLAPLGAFIVTQPSAGDVVASACAVCIGVPIMTVQSAAFTYLAYLLGGLRWRPWLVGMFMPFIAALVTSMSFVALKRFVGKPGAAVFFAPPYVIAFFAVLVPTTMLGATGHGHLEQPAIVAAYIGIALATGGGLAFVAAILPMPHTTTMMDSTTYQGTSTSAVRLMMSSPTRRPSFFRWVLCRVTRLTQSLISIGAQRARILVPRAAAMEMFSLARCVEAVGTWRSSLSTGSAGATDVAILRSRHLAAIRATFDWISARETEKRELGIFSSSSSTRCSRRCNSTSSSNNNNLRWCEPCAEATRNFVKSSDSCRLAFSMLHLSIMHSKAPRQLLQRDDDDNELEAYNPYDAYRTPIVKAVSRALRSAGGLCAQAAGQAGVAASHFGGHEEVRLAGHAARAAAARLEKAMNSGESELPSLFRDALKRIGSNLDIHDVAARHAAFYQGCRSRAEQLALMLAAESAGDLCDAVIHAVTDDEEPPLTDKVRGVGIGVVTYVTSPFAGVAAWRNAIGHKELAHIGRLVLIAGLFAALGGGVPQMWKGGAHGIWALFAAGFSLQANLGASLTKSIGRVSGTFIGCLLGWASAAIAPGQPLALSFHILIIVFVLKYFEAEYLSSASAFAMIGFLIVLGGAGFGELDFGSEGFTLQARAQQPSNSFRINAVAIGEYRIVEVLIGVAAAVLASILVCPERASDLLRERMALGFEHVAEALASSCAYLATSLTPPPVQPLADARRRRRGEEEGLNDEGGSDDNTNDVKVLMEPNTTVRKLLELRECIWIEESTLMQGEVIEDSATEARFGLGEPMSCLRQSELAPTSGCLVAFTPTVLLLRRANNLLALLSHIQHDEEVRPAFASQKTINALETLSSSLHRACLNARARLVSSSPSTLKLGGVMECSSTSQHTSPTDAFKTLVDAAVETAERHALDSVPLGATTLHHAASWFVLCECIHALDAANKALQVKKKTSSFRRCQEEDEHELIWSEWETRAT</sequence>
<feature type="transmembrane region" description="Helical" evidence="7">
    <location>
        <begin position="664"/>
        <end position="682"/>
    </location>
</feature>
<evidence type="ECO:0000313" key="9">
    <source>
        <dbReference type="EMBL" id="GHP04417.1"/>
    </source>
</evidence>
<gene>
    <name evidence="9" type="ORF">PPROV_000317100</name>
</gene>
<evidence type="ECO:0000256" key="1">
    <source>
        <dbReference type="ARBA" id="ARBA00004651"/>
    </source>
</evidence>
<evidence type="ECO:0000256" key="7">
    <source>
        <dbReference type="SAM" id="Phobius"/>
    </source>
</evidence>
<dbReference type="Pfam" id="PF13515">
    <property type="entry name" value="FUSC_2"/>
    <property type="match status" value="1"/>
</dbReference>
<feature type="transmembrane region" description="Helical" evidence="7">
    <location>
        <begin position="66"/>
        <end position="90"/>
    </location>
</feature>
<protein>
    <recommendedName>
        <fullName evidence="8">Integral membrane bound transporter domain-containing protein</fullName>
    </recommendedName>
</protein>
<accession>A0A830HH80</accession>
<keyword evidence="10" id="KW-1185">Reference proteome</keyword>
<evidence type="ECO:0000256" key="5">
    <source>
        <dbReference type="ARBA" id="ARBA00023136"/>
    </source>
</evidence>
<name>A0A830HH80_9CHLO</name>
<evidence type="ECO:0000313" key="10">
    <source>
        <dbReference type="Proteomes" id="UP000660262"/>
    </source>
</evidence>
<keyword evidence="4 7" id="KW-1133">Transmembrane helix</keyword>
<feature type="transmembrane region" description="Helical" evidence="7">
    <location>
        <begin position="168"/>
        <end position="189"/>
    </location>
</feature>
<feature type="transmembrane region" description="Helical" evidence="7">
    <location>
        <begin position="102"/>
        <end position="123"/>
    </location>
</feature>
<keyword evidence="3 7" id="KW-0812">Transmembrane</keyword>
<feature type="transmembrane region" description="Helical" evidence="7">
    <location>
        <begin position="135"/>
        <end position="156"/>
    </location>
</feature>
<dbReference type="PANTHER" id="PTHR30509:SF9">
    <property type="entry name" value="MULTIDRUG RESISTANCE PROTEIN MDTO"/>
    <property type="match status" value="1"/>
</dbReference>
<feature type="region of interest" description="Disordered" evidence="6">
    <location>
        <begin position="773"/>
        <end position="804"/>
    </location>
</feature>
<evidence type="ECO:0000256" key="6">
    <source>
        <dbReference type="SAM" id="MobiDB-lite"/>
    </source>
</evidence>
<dbReference type="GO" id="GO:0005886">
    <property type="term" value="C:plasma membrane"/>
    <property type="evidence" value="ECO:0007669"/>
    <property type="project" value="UniProtKB-SubCell"/>
</dbReference>
<feature type="transmembrane region" description="Helical" evidence="7">
    <location>
        <begin position="535"/>
        <end position="554"/>
    </location>
</feature>
<proteinExistence type="predicted"/>
<evidence type="ECO:0000256" key="3">
    <source>
        <dbReference type="ARBA" id="ARBA00022692"/>
    </source>
</evidence>
<organism evidence="9 10">
    <name type="scientific">Pycnococcus provasolii</name>
    <dbReference type="NCBI Taxonomy" id="41880"/>
    <lineage>
        <taxon>Eukaryota</taxon>
        <taxon>Viridiplantae</taxon>
        <taxon>Chlorophyta</taxon>
        <taxon>Pseudoscourfieldiophyceae</taxon>
        <taxon>Pseudoscourfieldiales</taxon>
        <taxon>Pycnococcaceae</taxon>
        <taxon>Pycnococcus</taxon>
    </lineage>
</organism>
<comment type="caution">
    <text evidence="9">The sequence shown here is derived from an EMBL/GenBank/DDBJ whole genome shotgun (WGS) entry which is preliminary data.</text>
</comment>
<keyword evidence="2" id="KW-1003">Cell membrane</keyword>
<dbReference type="InterPro" id="IPR049453">
    <property type="entry name" value="Memb_transporter_dom"/>
</dbReference>
<dbReference type="AlphaFoldDB" id="A0A830HH80"/>
<evidence type="ECO:0000256" key="2">
    <source>
        <dbReference type="ARBA" id="ARBA00022475"/>
    </source>
</evidence>
<feature type="domain" description="Integral membrane bound transporter" evidence="8">
    <location>
        <begin position="589"/>
        <end position="729"/>
    </location>
</feature>
<dbReference type="PANTHER" id="PTHR30509">
    <property type="entry name" value="P-HYDROXYBENZOIC ACID EFFLUX PUMP SUBUNIT-RELATED"/>
    <property type="match status" value="1"/>
</dbReference>